<evidence type="ECO:0000313" key="5">
    <source>
        <dbReference type="EMBL" id="GBE83491.1"/>
    </source>
</evidence>
<evidence type="ECO:0000256" key="3">
    <source>
        <dbReference type="ARBA" id="ARBA00035112"/>
    </source>
</evidence>
<comment type="similarity">
    <text evidence="3">Belongs to the ustYa family.</text>
</comment>
<feature type="signal peptide" evidence="4">
    <location>
        <begin position="1"/>
        <end position="24"/>
    </location>
</feature>
<proteinExistence type="inferred from homology"/>
<organism evidence="5 6">
    <name type="scientific">Sparassis crispa</name>
    <dbReference type="NCBI Taxonomy" id="139825"/>
    <lineage>
        <taxon>Eukaryota</taxon>
        <taxon>Fungi</taxon>
        <taxon>Dikarya</taxon>
        <taxon>Basidiomycota</taxon>
        <taxon>Agaricomycotina</taxon>
        <taxon>Agaricomycetes</taxon>
        <taxon>Polyporales</taxon>
        <taxon>Sparassidaceae</taxon>
        <taxon>Sparassis</taxon>
    </lineage>
</organism>
<gene>
    <name evidence="5" type="ORF">SCP_0505420</name>
</gene>
<evidence type="ECO:0000256" key="4">
    <source>
        <dbReference type="SAM" id="SignalP"/>
    </source>
</evidence>
<dbReference type="Pfam" id="PF11807">
    <property type="entry name" value="UstYa"/>
    <property type="match status" value="1"/>
</dbReference>
<dbReference type="OrthoDB" id="3687641at2759"/>
<dbReference type="GO" id="GO:0043386">
    <property type="term" value="P:mycotoxin biosynthetic process"/>
    <property type="evidence" value="ECO:0007669"/>
    <property type="project" value="InterPro"/>
</dbReference>
<dbReference type="Proteomes" id="UP000287166">
    <property type="component" value="Unassembled WGS sequence"/>
</dbReference>
<name>A0A401GMM1_9APHY</name>
<dbReference type="AlphaFoldDB" id="A0A401GMM1"/>
<protein>
    <recommendedName>
        <fullName evidence="7">Oxidase ustYa</fullName>
    </recommendedName>
</protein>
<dbReference type="GeneID" id="38780408"/>
<dbReference type="RefSeq" id="XP_027614404.1">
    <property type="nucleotide sequence ID" value="XM_027758603.1"/>
</dbReference>
<feature type="chain" id="PRO_5019276258" description="Oxidase ustYa" evidence="4">
    <location>
        <begin position="25"/>
        <end position="217"/>
    </location>
</feature>
<comment type="pathway">
    <text evidence="1">Mycotoxin biosynthesis.</text>
</comment>
<evidence type="ECO:0000313" key="6">
    <source>
        <dbReference type="Proteomes" id="UP000287166"/>
    </source>
</evidence>
<dbReference type="GO" id="GO:0016491">
    <property type="term" value="F:oxidoreductase activity"/>
    <property type="evidence" value="ECO:0007669"/>
    <property type="project" value="UniProtKB-KW"/>
</dbReference>
<evidence type="ECO:0000256" key="1">
    <source>
        <dbReference type="ARBA" id="ARBA00004685"/>
    </source>
</evidence>
<dbReference type="PANTHER" id="PTHR33365:SF11">
    <property type="entry name" value="TAT PATHWAY SIGNAL SEQUENCE"/>
    <property type="match status" value="1"/>
</dbReference>
<comment type="caution">
    <text evidence="5">The sequence shown here is derived from an EMBL/GenBank/DDBJ whole genome shotgun (WGS) entry which is preliminary data.</text>
</comment>
<keyword evidence="2" id="KW-0560">Oxidoreductase</keyword>
<keyword evidence="6" id="KW-1185">Reference proteome</keyword>
<accession>A0A401GMM1</accession>
<evidence type="ECO:0008006" key="7">
    <source>
        <dbReference type="Google" id="ProtNLM"/>
    </source>
</evidence>
<reference evidence="5 6" key="1">
    <citation type="journal article" date="2018" name="Sci. Rep.">
        <title>Genome sequence of the cauliflower mushroom Sparassis crispa (Hanabiratake) and its association with beneficial usage.</title>
        <authorList>
            <person name="Kiyama R."/>
            <person name="Furutani Y."/>
            <person name="Kawaguchi K."/>
            <person name="Nakanishi T."/>
        </authorList>
    </citation>
    <scope>NUCLEOTIDE SEQUENCE [LARGE SCALE GENOMIC DNA]</scope>
</reference>
<dbReference type="PANTHER" id="PTHR33365">
    <property type="entry name" value="YALI0B05434P"/>
    <property type="match status" value="1"/>
</dbReference>
<dbReference type="InterPro" id="IPR021765">
    <property type="entry name" value="UstYa-like"/>
</dbReference>
<evidence type="ECO:0000256" key="2">
    <source>
        <dbReference type="ARBA" id="ARBA00023002"/>
    </source>
</evidence>
<dbReference type="EMBL" id="BFAD01000005">
    <property type="protein sequence ID" value="GBE83491.1"/>
    <property type="molecule type" value="Genomic_DNA"/>
</dbReference>
<keyword evidence="4" id="KW-0732">Signal</keyword>
<dbReference type="STRING" id="139825.A0A401GMM1"/>
<sequence>MLASAMLLASGLMQLATTWMQTQAQVNSAACAAASPPTPPSSNVWLDNTPYTWLDDDYPAVLPLDLGPPVALTTEDTRHYALDSGDAAAEYRALLPGNERGFVRLGPEKRFFGLAMFHQLHCLDSLREAVLHPPIIANGADVGVVKHLTHCLNYMREGILCAADVALEAELVQGSRDVGYGNGVTHVCRDWGKVHEFAERNYVAWKRFEKDNATGGA</sequence>
<dbReference type="InParanoid" id="A0A401GMM1"/>